<evidence type="ECO:0000313" key="3">
    <source>
        <dbReference type="EMBL" id="KAK7194294.1"/>
    </source>
</evidence>
<dbReference type="InterPro" id="IPR045399">
    <property type="entry name" value="Tc-38"/>
</dbReference>
<dbReference type="Pfam" id="PF20054">
    <property type="entry name" value="Tc-38"/>
    <property type="match status" value="1"/>
</dbReference>
<evidence type="ECO:0000259" key="2">
    <source>
        <dbReference type="Pfam" id="PF20054"/>
    </source>
</evidence>
<dbReference type="EMBL" id="JAECZO010000034">
    <property type="protein sequence ID" value="KAK7194294.1"/>
    <property type="molecule type" value="Genomic_DNA"/>
</dbReference>
<gene>
    <name evidence="3" type="ORF">NESM_000344400</name>
</gene>
<comment type="caution">
    <text evidence="3">The sequence shown here is derived from an EMBL/GenBank/DDBJ whole genome shotgun (WGS) entry which is preliminary data.</text>
</comment>
<protein>
    <recommendedName>
        <fullName evidence="2">Trypanosoma Tc-38 (p38) protein domain-containing protein</fullName>
    </recommendedName>
</protein>
<keyword evidence="4" id="KW-1185">Reference proteome</keyword>
<dbReference type="Proteomes" id="UP001430356">
    <property type="component" value="Unassembled WGS sequence"/>
</dbReference>
<evidence type="ECO:0000313" key="4">
    <source>
        <dbReference type="Proteomes" id="UP001430356"/>
    </source>
</evidence>
<evidence type="ECO:0000256" key="1">
    <source>
        <dbReference type="SAM" id="MobiDB-lite"/>
    </source>
</evidence>
<reference evidence="3 4" key="1">
    <citation type="journal article" date="2021" name="MBio">
        <title>A New Model Trypanosomatid, Novymonas esmeraldas: Genomic Perception of Its 'Candidatus Pandoraea novymonadis' Endosymbiont.</title>
        <authorList>
            <person name="Zakharova A."/>
            <person name="Saura A."/>
            <person name="Butenko A."/>
            <person name="Podesvova L."/>
            <person name="Warmusova S."/>
            <person name="Kostygov A.Y."/>
            <person name="Nenarokova A."/>
            <person name="Lukes J."/>
            <person name="Opperdoes F.R."/>
            <person name="Yurchenko V."/>
        </authorList>
    </citation>
    <scope>NUCLEOTIDE SEQUENCE [LARGE SCALE GENOMIC DNA]</scope>
    <source>
        <strain evidence="3 4">E262AT.01</strain>
    </source>
</reference>
<feature type="domain" description="Trypanosoma Tc-38 (p38) protein" evidence="2">
    <location>
        <begin position="276"/>
        <end position="339"/>
    </location>
</feature>
<feature type="region of interest" description="Disordered" evidence="1">
    <location>
        <begin position="87"/>
        <end position="112"/>
    </location>
</feature>
<accession>A0AAW0EMA9</accession>
<dbReference type="AlphaFoldDB" id="A0AAW0EMA9"/>
<name>A0AAW0EMA9_9TRYP</name>
<sequence>MLRPARRLFVVFTQGFPVLEEFARLRFLPSNPLSSSCIWFDEDDFRTGEAYARRYGCTNPLRIDPYAHHPQLSRFAAGQRLGPRGVAREAGADSIAETPLQTSDAADSGAVGRDAASVAPAAYRARGRSLSRSAAEHEHRAASGAGLQCYRVPICTLAIPRPIYLLNKDQMWMPNTATTDFLAQLAGAPGDWSAGSDTLDWCAKHMQTCSLNADPYVLSWKGRSTPAMYDEKLWPNASQDQRIAEGVRALQRHFPESVDHGCHTSAALPMLSIWTRQAYSDARQTMLRAYAHLNRYHSRWWGTVAQWRRAGALMQPGQVEHKLHQLVNSKLVHISLIEDGAAVLRQLTIFAKRRSIMFHPPAMGRDDHDGGVMQGWPDQLAQGIAWGASATPAASRSARPHSELSLISAVMEDTRIYQRRLPVYLSARQLRDLGLTLRTDAVGVNTRWRGRAQGTWFTAGGVDAVGAGSAPVVPDSTRTSDTTAAVEAGDPAMHRKDLVPPPHAAASPDAAWRSSAPASQFWYHLSQVHFPDSYLVPSAVLAAELESPGVPLHGVSGRPLRIPALTYGALVNEHPEVAAAVRGEAATSCAVSPPPADPTAAATTAATPPDTAAAIDTGEVAIARFVAAKASPKCVQGRSLWYRADDVLAVGGIVDVNQAPVEVMEGNVATDEVERPQFTLYNVECVTDPERALYLLCLPSELS</sequence>
<organism evidence="3 4">
    <name type="scientific">Novymonas esmeraldas</name>
    <dbReference type="NCBI Taxonomy" id="1808958"/>
    <lineage>
        <taxon>Eukaryota</taxon>
        <taxon>Discoba</taxon>
        <taxon>Euglenozoa</taxon>
        <taxon>Kinetoplastea</taxon>
        <taxon>Metakinetoplastina</taxon>
        <taxon>Trypanosomatida</taxon>
        <taxon>Trypanosomatidae</taxon>
        <taxon>Novymonas</taxon>
    </lineage>
</organism>
<proteinExistence type="predicted"/>